<accession>A0ABW7PUI2</accession>
<protein>
    <submittedName>
        <fullName evidence="2">Colicin E3/pyocin S6 family cytotoxin</fullName>
    </submittedName>
</protein>
<dbReference type="Gene3D" id="3.10.380.10">
    <property type="entry name" value="Colicin E3-like ribonuclease domain"/>
    <property type="match status" value="1"/>
</dbReference>
<dbReference type="InterPro" id="IPR036725">
    <property type="entry name" value="ColE3_ribonuclease_sf"/>
</dbReference>
<dbReference type="Proteomes" id="UP001611251">
    <property type="component" value="Unassembled WGS sequence"/>
</dbReference>
<reference evidence="2 3" key="1">
    <citation type="submission" date="2024-08" db="EMBL/GenBank/DDBJ databases">
        <title>Pantoea ronii - a newly identified human opportunistic pathogen.</title>
        <authorList>
            <person name="Keidar-Friedman D."/>
            <person name="Sorek N."/>
            <person name="Leshin-Carmel D."/>
            <person name="Tsur A."/>
            <person name="Amsalem M."/>
            <person name="Tolkach D."/>
            <person name="Brosh-Nissimov T."/>
        </authorList>
    </citation>
    <scope>NUCLEOTIDE SEQUENCE [LARGE SCALE GENOMIC DNA]</scope>
    <source>
        <strain evidence="2 3">AA23256</strain>
    </source>
</reference>
<comment type="caution">
    <text evidence="2">The sequence shown here is derived from an EMBL/GenBank/DDBJ whole genome shotgun (WGS) entry which is preliminary data.</text>
</comment>
<evidence type="ECO:0000313" key="2">
    <source>
        <dbReference type="EMBL" id="MFH8133454.1"/>
    </source>
</evidence>
<organism evidence="2 3">
    <name type="scientific">Pantoea osteomyelitidis</name>
    <dbReference type="NCBI Taxonomy" id="3230026"/>
    <lineage>
        <taxon>Bacteria</taxon>
        <taxon>Pseudomonadati</taxon>
        <taxon>Pseudomonadota</taxon>
        <taxon>Gammaproteobacteria</taxon>
        <taxon>Enterobacterales</taxon>
        <taxon>Erwiniaceae</taxon>
        <taxon>Pantoea</taxon>
    </lineage>
</organism>
<dbReference type="InterPro" id="IPR009105">
    <property type="entry name" value="Colicin_E3_ribonuclease"/>
</dbReference>
<gene>
    <name evidence="2" type="ORF">ABU178_04560</name>
</gene>
<dbReference type="SUPFAM" id="SSF63840">
    <property type="entry name" value="Ribonuclease domain of colicin E3"/>
    <property type="match status" value="1"/>
</dbReference>
<sequence length="59" mass="6705">MNNRDVYRGKDGNLYALDTQHGRFEVVSPNGKHLGEVDFSMQSMPRSIDKSGKHDLKVK</sequence>
<name>A0ABW7PUI2_9GAMM</name>
<dbReference type="Pfam" id="PF09000">
    <property type="entry name" value="Cytotoxic"/>
    <property type="match status" value="1"/>
</dbReference>
<proteinExistence type="predicted"/>
<evidence type="ECO:0000259" key="1">
    <source>
        <dbReference type="Pfam" id="PF09000"/>
    </source>
</evidence>
<keyword evidence="3" id="KW-1185">Reference proteome</keyword>
<evidence type="ECO:0000313" key="3">
    <source>
        <dbReference type="Proteomes" id="UP001611251"/>
    </source>
</evidence>
<feature type="domain" description="Colicin E3-like ribonuclease" evidence="1">
    <location>
        <begin position="4"/>
        <end position="40"/>
    </location>
</feature>
<dbReference type="EMBL" id="JBGFSN010000003">
    <property type="protein sequence ID" value="MFH8133454.1"/>
    <property type="molecule type" value="Genomic_DNA"/>
</dbReference>